<name>A0ABU1VLQ7_9GAMM</name>
<comment type="caution">
    <text evidence="1">The sequence shown here is derived from an EMBL/GenBank/DDBJ whole genome shotgun (WGS) entry which is preliminary data.</text>
</comment>
<protein>
    <recommendedName>
        <fullName evidence="3">DUF3293 domain-containing protein</fullName>
    </recommendedName>
</protein>
<gene>
    <name evidence="1" type="ORF">J2X04_000749</name>
</gene>
<dbReference type="EMBL" id="JAVDVW010000001">
    <property type="protein sequence ID" value="MDR7098402.1"/>
    <property type="molecule type" value="Genomic_DNA"/>
</dbReference>
<dbReference type="InterPro" id="IPR021710">
    <property type="entry name" value="DUF3293"/>
</dbReference>
<sequence>MRELQIVNAAELAAAYARAEYAVALDGDALLLRVGRPARDLEAYWPARQYGFITAWNPASVPHSDAANEAANAALIARLDAIGVPRQPAHAYDKDGHWCEAGWLLGDVDEALLDRVGREFGQAGVLAWTFGEPVRLRMLMPRPAQPVPEACIDWAGA</sequence>
<organism evidence="1 2">
    <name type="scientific">Agrilutibacter niabensis</name>
    <dbReference type="NCBI Taxonomy" id="380628"/>
    <lineage>
        <taxon>Bacteria</taxon>
        <taxon>Pseudomonadati</taxon>
        <taxon>Pseudomonadota</taxon>
        <taxon>Gammaproteobacteria</taxon>
        <taxon>Lysobacterales</taxon>
        <taxon>Lysobacteraceae</taxon>
        <taxon>Agrilutibacter</taxon>
    </lineage>
</organism>
<proteinExistence type="predicted"/>
<dbReference type="Proteomes" id="UP001267878">
    <property type="component" value="Unassembled WGS sequence"/>
</dbReference>
<evidence type="ECO:0000313" key="2">
    <source>
        <dbReference type="Proteomes" id="UP001267878"/>
    </source>
</evidence>
<dbReference type="RefSeq" id="WP_310052271.1">
    <property type="nucleotide sequence ID" value="NZ_JAVDVW010000001.1"/>
</dbReference>
<evidence type="ECO:0008006" key="3">
    <source>
        <dbReference type="Google" id="ProtNLM"/>
    </source>
</evidence>
<evidence type="ECO:0000313" key="1">
    <source>
        <dbReference type="EMBL" id="MDR7098402.1"/>
    </source>
</evidence>
<dbReference type="Pfam" id="PF11697">
    <property type="entry name" value="DUF3293"/>
    <property type="match status" value="1"/>
</dbReference>
<accession>A0ABU1VLQ7</accession>
<reference evidence="1 2" key="1">
    <citation type="submission" date="2023-07" db="EMBL/GenBank/DDBJ databases">
        <title>Sorghum-associated microbial communities from plants grown in Nebraska, USA.</title>
        <authorList>
            <person name="Schachtman D."/>
        </authorList>
    </citation>
    <scope>NUCLEOTIDE SEQUENCE [LARGE SCALE GENOMIC DNA]</scope>
    <source>
        <strain evidence="1 2">BE187</strain>
    </source>
</reference>
<keyword evidence="2" id="KW-1185">Reference proteome</keyword>